<comment type="subcellular location">
    <subcellularLocation>
        <location evidence="2">Cytoplasm</location>
    </subcellularLocation>
</comment>
<evidence type="ECO:0000256" key="17">
    <source>
        <dbReference type="ARBA" id="ARBA00048679"/>
    </source>
</evidence>
<evidence type="ECO:0000259" key="23">
    <source>
        <dbReference type="SMART" id="SM00090"/>
    </source>
</evidence>
<dbReference type="GO" id="GO:0106310">
    <property type="term" value="F:protein serine kinase activity"/>
    <property type="evidence" value="ECO:0007669"/>
    <property type="project" value="RHEA"/>
</dbReference>
<feature type="region of interest" description="Disordered" evidence="22">
    <location>
        <begin position="97"/>
        <end position="120"/>
    </location>
</feature>
<dbReference type="SUPFAM" id="SSF56112">
    <property type="entry name" value="Protein kinase-like (PK-like)"/>
    <property type="match status" value="1"/>
</dbReference>
<keyword evidence="11 18" id="KW-0547">Nucleotide-binding</keyword>
<organism evidence="24 25">
    <name type="scientific">Globodera pallida</name>
    <name type="common">Potato cyst nematode worm</name>
    <name type="synonym">Heterodera pallida</name>
    <dbReference type="NCBI Taxonomy" id="36090"/>
    <lineage>
        <taxon>Eukaryota</taxon>
        <taxon>Metazoa</taxon>
        <taxon>Ecdysozoa</taxon>
        <taxon>Nematoda</taxon>
        <taxon>Chromadorea</taxon>
        <taxon>Rhabditida</taxon>
        <taxon>Tylenchina</taxon>
        <taxon>Tylenchomorpha</taxon>
        <taxon>Tylenchoidea</taxon>
        <taxon>Heteroderidae</taxon>
        <taxon>Heteroderinae</taxon>
        <taxon>Globodera</taxon>
    </lineage>
</organism>
<dbReference type="InterPro" id="IPR051272">
    <property type="entry name" value="RIO-type_Ser/Thr_kinase"/>
</dbReference>
<accession>A0A183C5P9</accession>
<keyword evidence="9 18" id="KW-0808">Transferase</keyword>
<evidence type="ECO:0000256" key="19">
    <source>
        <dbReference type="PIRSR" id="PIRSR038147-1"/>
    </source>
</evidence>
<dbReference type="InterPro" id="IPR011009">
    <property type="entry name" value="Kinase-like_dom_sf"/>
</dbReference>
<comment type="similarity">
    <text evidence="3 18">Belongs to the protein kinase superfamily. RIO-type Ser/Thr kinase family.</text>
</comment>
<dbReference type="InterPro" id="IPR000687">
    <property type="entry name" value="RIO_kinase"/>
</dbReference>
<dbReference type="GO" id="GO:0046872">
    <property type="term" value="F:metal ion binding"/>
    <property type="evidence" value="ECO:0007669"/>
    <property type="project" value="UniProtKB-KW"/>
</dbReference>
<dbReference type="GO" id="GO:0042254">
    <property type="term" value="P:ribosome biogenesis"/>
    <property type="evidence" value="ECO:0007669"/>
    <property type="project" value="UniProtKB-KW"/>
</dbReference>
<evidence type="ECO:0000256" key="15">
    <source>
        <dbReference type="ARBA" id="ARBA00022842"/>
    </source>
</evidence>
<dbReference type="SMART" id="SM00090">
    <property type="entry name" value="RIO"/>
    <property type="match status" value="1"/>
</dbReference>
<keyword evidence="10" id="KW-0479">Metal-binding</keyword>
<evidence type="ECO:0000256" key="12">
    <source>
        <dbReference type="ARBA" id="ARBA00022777"/>
    </source>
</evidence>
<keyword evidence="13" id="KW-0378">Hydrolase</keyword>
<comment type="catalytic activity">
    <reaction evidence="16 18">
        <text>L-threonyl-[protein] + ATP = O-phospho-L-threonyl-[protein] + ADP + H(+)</text>
        <dbReference type="Rhea" id="RHEA:46608"/>
        <dbReference type="Rhea" id="RHEA-COMP:11060"/>
        <dbReference type="Rhea" id="RHEA-COMP:11605"/>
        <dbReference type="ChEBI" id="CHEBI:15378"/>
        <dbReference type="ChEBI" id="CHEBI:30013"/>
        <dbReference type="ChEBI" id="CHEBI:30616"/>
        <dbReference type="ChEBI" id="CHEBI:61977"/>
        <dbReference type="ChEBI" id="CHEBI:456216"/>
        <dbReference type="EC" id="2.7.11.1"/>
    </reaction>
</comment>
<dbReference type="GO" id="GO:0005524">
    <property type="term" value="F:ATP binding"/>
    <property type="evidence" value="ECO:0007669"/>
    <property type="project" value="UniProtKB-KW"/>
</dbReference>
<evidence type="ECO:0000256" key="5">
    <source>
        <dbReference type="ARBA" id="ARBA00016038"/>
    </source>
</evidence>
<evidence type="ECO:0000256" key="21">
    <source>
        <dbReference type="PIRSR" id="PIRSR038147-3"/>
    </source>
</evidence>
<protein>
    <recommendedName>
        <fullName evidence="5 18">Serine/threonine-protein kinase RIO1</fullName>
        <ecNumber evidence="4 18">2.7.11.1</ecNumber>
    </recommendedName>
</protein>
<evidence type="ECO:0000256" key="2">
    <source>
        <dbReference type="ARBA" id="ARBA00004496"/>
    </source>
</evidence>
<dbReference type="InterPro" id="IPR018934">
    <property type="entry name" value="RIO_dom"/>
</dbReference>
<dbReference type="Gene3D" id="1.10.510.10">
    <property type="entry name" value="Transferase(Phosphotransferase) domain 1"/>
    <property type="match status" value="1"/>
</dbReference>
<keyword evidence="6" id="KW-0963">Cytoplasm</keyword>
<dbReference type="FunFam" id="3.30.200.20:FF:000148">
    <property type="entry name" value="Serine/threonine-protein kinase RIO1"/>
    <property type="match status" value="1"/>
</dbReference>
<evidence type="ECO:0000256" key="4">
    <source>
        <dbReference type="ARBA" id="ARBA00012513"/>
    </source>
</evidence>
<name>A0A183C5P9_GLOPA</name>
<feature type="compositionally biased region" description="Acidic residues" evidence="22">
    <location>
        <begin position="431"/>
        <end position="451"/>
    </location>
</feature>
<evidence type="ECO:0000256" key="13">
    <source>
        <dbReference type="ARBA" id="ARBA00022801"/>
    </source>
</evidence>
<feature type="binding site" evidence="21">
    <location>
        <position position="291"/>
    </location>
    <ligand>
        <name>Mg(2+)</name>
        <dbReference type="ChEBI" id="CHEBI:18420"/>
    </ligand>
</feature>
<dbReference type="EC" id="2.7.11.1" evidence="4 18"/>
<evidence type="ECO:0000256" key="8">
    <source>
        <dbReference type="ARBA" id="ARBA00022527"/>
    </source>
</evidence>
<keyword evidence="14 18" id="KW-0067">ATP-binding</keyword>
<feature type="binding site" evidence="20">
    <location>
        <position position="241"/>
    </location>
    <ligand>
        <name>ATP</name>
        <dbReference type="ChEBI" id="CHEBI:30616"/>
    </ligand>
</feature>
<dbReference type="PANTHER" id="PTHR45723">
    <property type="entry name" value="SERINE/THREONINE-PROTEIN KINASE RIO1"/>
    <property type="match status" value="1"/>
</dbReference>
<feature type="compositionally biased region" description="Basic and acidic residues" evidence="22">
    <location>
        <begin position="483"/>
        <end position="492"/>
    </location>
</feature>
<dbReference type="GO" id="GO:0016787">
    <property type="term" value="F:hydrolase activity"/>
    <property type="evidence" value="ECO:0007669"/>
    <property type="project" value="UniProtKB-KW"/>
</dbReference>
<dbReference type="Gene3D" id="3.30.200.20">
    <property type="entry name" value="Phosphorylase Kinase, domain 1"/>
    <property type="match status" value="1"/>
</dbReference>
<keyword evidence="7" id="KW-0690">Ribosome biogenesis</keyword>
<dbReference type="WBParaSite" id="GPLIN_000819400">
    <property type="protein sequence ID" value="GPLIN_000819400"/>
    <property type="gene ID" value="GPLIN_000819400"/>
</dbReference>
<dbReference type="AlphaFoldDB" id="A0A183C5P9"/>
<dbReference type="GO" id="GO:0004674">
    <property type="term" value="F:protein serine/threonine kinase activity"/>
    <property type="evidence" value="ECO:0007669"/>
    <property type="project" value="UniProtKB-KW"/>
</dbReference>
<dbReference type="InterPro" id="IPR018935">
    <property type="entry name" value="RIO_kinase_CS"/>
</dbReference>
<evidence type="ECO:0000256" key="11">
    <source>
        <dbReference type="ARBA" id="ARBA00022741"/>
    </source>
</evidence>
<sequence length="514" mass="58984">MTTDGVLIDNRLSDLIIEEFEDGSDVDCQDQQEGASDYEDLADECEDFFGGDLTKKFTSANMLNYRPNRQTPNVDSTHTAAALRSQTLRSGEAFIQSHMNQNDSGKQKRRNRDRSDRATVEQVLDPRTRLVLFQLIQRGLIESVEGCVSTGKEANVYRGVTETGSLAIKIYKTSILTFKDRDRYVTGEYRYRAGYCRRNPRKMVAVWAEKEVRNLQRMFLAGLPVPKPVHLKGNVLVMEFIGEDGCAAPLLKNASELSPELVDKLYLDCVTIMRVMYRKCRLVHADLSEYNILLHNQQLVIIDVSQSVEHDHPHSLEFLRMDIGNVTRFFKDRGSAVLGMKRLFEAIVDPLIDDLAFERILQNERMDGLLPDDALFMSAYIPHKLDNIAHYERDYEMEMKGAEVNNPFQKTIAKDLKKPVRRRRRSRETDSEVSFESDGEQSDGLDGDEADKEQQLDKQGKKASHQKYVRLRGESPNARKARKDAVKDDKREKRAVKVPKKVKKRKEKLKKMGK</sequence>
<keyword evidence="8 18" id="KW-0723">Serine/threonine-protein kinase</keyword>
<dbReference type="InterPro" id="IPR017407">
    <property type="entry name" value="Ser/Thr_kinase_Rio1"/>
</dbReference>
<evidence type="ECO:0000256" key="1">
    <source>
        <dbReference type="ARBA" id="ARBA00001946"/>
    </source>
</evidence>
<evidence type="ECO:0000256" key="20">
    <source>
        <dbReference type="PIRSR" id="PIRSR038147-2"/>
    </source>
</evidence>
<feature type="region of interest" description="Disordered" evidence="22">
    <location>
        <begin position="410"/>
        <end position="514"/>
    </location>
</feature>
<reference evidence="25" key="3">
    <citation type="submission" date="2016-06" db="UniProtKB">
        <authorList>
            <consortium name="WormBaseParasite"/>
        </authorList>
    </citation>
    <scope>IDENTIFICATION</scope>
</reference>
<comment type="cofactor">
    <cofactor evidence="1 21">
        <name>Mg(2+)</name>
        <dbReference type="ChEBI" id="CHEBI:18420"/>
    </cofactor>
</comment>
<evidence type="ECO:0000256" key="18">
    <source>
        <dbReference type="PIRNR" id="PIRNR038147"/>
    </source>
</evidence>
<feature type="compositionally biased region" description="Basic residues" evidence="22">
    <location>
        <begin position="461"/>
        <end position="470"/>
    </location>
</feature>
<dbReference type="PROSITE" id="PS01245">
    <property type="entry name" value="RIO1"/>
    <property type="match status" value="1"/>
</dbReference>
<proteinExistence type="inferred from homology"/>
<feature type="active site" description="Proton acceptor" evidence="19">
    <location>
        <position position="286"/>
    </location>
</feature>
<dbReference type="CDD" id="cd05147">
    <property type="entry name" value="RIO1_euk"/>
    <property type="match status" value="1"/>
</dbReference>
<feature type="active site" description="4-aspartylphosphate intermediate" evidence="19">
    <location>
        <position position="303"/>
    </location>
</feature>
<keyword evidence="24" id="KW-1185">Reference proteome</keyword>
<dbReference type="GO" id="GO:0005737">
    <property type="term" value="C:cytoplasm"/>
    <property type="evidence" value="ECO:0007669"/>
    <property type="project" value="UniProtKB-SubCell"/>
</dbReference>
<comment type="catalytic activity">
    <reaction evidence="17 18">
        <text>L-seryl-[protein] + ATP = O-phospho-L-seryl-[protein] + ADP + H(+)</text>
        <dbReference type="Rhea" id="RHEA:17989"/>
        <dbReference type="Rhea" id="RHEA-COMP:9863"/>
        <dbReference type="Rhea" id="RHEA-COMP:11604"/>
        <dbReference type="ChEBI" id="CHEBI:15378"/>
        <dbReference type="ChEBI" id="CHEBI:29999"/>
        <dbReference type="ChEBI" id="CHEBI:30616"/>
        <dbReference type="ChEBI" id="CHEBI:83421"/>
        <dbReference type="ChEBI" id="CHEBI:456216"/>
        <dbReference type="EC" id="2.7.11.1"/>
    </reaction>
</comment>
<evidence type="ECO:0000256" key="9">
    <source>
        <dbReference type="ARBA" id="ARBA00022679"/>
    </source>
</evidence>
<evidence type="ECO:0000313" key="25">
    <source>
        <dbReference type="WBParaSite" id="GPLIN_000819400"/>
    </source>
</evidence>
<reference evidence="24" key="2">
    <citation type="submission" date="2014-05" db="EMBL/GenBank/DDBJ databases">
        <title>The genome and life-stage specific transcriptomes of Globodera pallida elucidate key aspects of plant parasitism by a cyst nematode.</title>
        <authorList>
            <person name="Cotton J.A."/>
            <person name="Lilley C.J."/>
            <person name="Jones L.M."/>
            <person name="Kikuchi T."/>
            <person name="Reid A.J."/>
            <person name="Thorpe P."/>
            <person name="Tsai I.J."/>
            <person name="Beasley H."/>
            <person name="Blok V."/>
            <person name="Cock P.J.A."/>
            <person name="Van den Akker S.E."/>
            <person name="Holroyd N."/>
            <person name="Hunt M."/>
            <person name="Mantelin S."/>
            <person name="Naghra H."/>
            <person name="Pain A."/>
            <person name="Palomares-Rius J.E."/>
            <person name="Zarowiecki M."/>
            <person name="Berriman M."/>
            <person name="Jones J.T."/>
            <person name="Urwin P.E."/>
        </authorList>
    </citation>
    <scope>NUCLEOTIDE SEQUENCE [LARGE SCALE GENOMIC DNA]</scope>
    <source>
        <strain evidence="24">Lindley</strain>
    </source>
</reference>
<evidence type="ECO:0000256" key="16">
    <source>
        <dbReference type="ARBA" id="ARBA00047899"/>
    </source>
</evidence>
<feature type="compositionally biased region" description="Basic residues" evidence="22">
    <location>
        <begin position="493"/>
        <end position="514"/>
    </location>
</feature>
<feature type="domain" description="RIO kinase" evidence="23">
    <location>
        <begin position="113"/>
        <end position="349"/>
    </location>
</feature>
<feature type="binding site" evidence="20">
    <location>
        <position position="169"/>
    </location>
    <ligand>
        <name>ATP</name>
        <dbReference type="ChEBI" id="CHEBI:30616"/>
    </ligand>
</feature>
<evidence type="ECO:0000256" key="6">
    <source>
        <dbReference type="ARBA" id="ARBA00022490"/>
    </source>
</evidence>
<evidence type="ECO:0000256" key="7">
    <source>
        <dbReference type="ARBA" id="ARBA00022517"/>
    </source>
</evidence>
<dbReference type="PIRSF" id="PIRSF038147">
    <property type="entry name" value="Ser/Thr_PK_RIO1"/>
    <property type="match status" value="1"/>
</dbReference>
<evidence type="ECO:0000256" key="14">
    <source>
        <dbReference type="ARBA" id="ARBA00022840"/>
    </source>
</evidence>
<feature type="binding site" evidence="21">
    <location>
        <position position="303"/>
    </location>
    <ligand>
        <name>Mg(2+)</name>
        <dbReference type="ChEBI" id="CHEBI:18420"/>
    </ligand>
</feature>
<reference evidence="24" key="1">
    <citation type="submission" date="2013-12" db="EMBL/GenBank/DDBJ databases">
        <authorList>
            <person name="Aslett M."/>
        </authorList>
    </citation>
    <scope>NUCLEOTIDE SEQUENCE [LARGE SCALE GENOMIC DNA]</scope>
    <source>
        <strain evidence="24">Lindley</strain>
    </source>
</reference>
<keyword evidence="15" id="KW-0460">Magnesium</keyword>
<keyword evidence="12 18" id="KW-0418">Kinase</keyword>
<dbReference type="Pfam" id="PF01163">
    <property type="entry name" value="RIO1"/>
    <property type="match status" value="1"/>
</dbReference>
<dbReference type="Proteomes" id="UP000050741">
    <property type="component" value="Unassembled WGS sequence"/>
</dbReference>
<evidence type="ECO:0000256" key="22">
    <source>
        <dbReference type="SAM" id="MobiDB-lite"/>
    </source>
</evidence>
<evidence type="ECO:0000256" key="10">
    <source>
        <dbReference type="ARBA" id="ARBA00022723"/>
    </source>
</evidence>
<evidence type="ECO:0000313" key="24">
    <source>
        <dbReference type="Proteomes" id="UP000050741"/>
    </source>
</evidence>
<evidence type="ECO:0000256" key="3">
    <source>
        <dbReference type="ARBA" id="ARBA00009196"/>
    </source>
</evidence>